<evidence type="ECO:0000256" key="1">
    <source>
        <dbReference type="SAM" id="MobiDB-lite"/>
    </source>
</evidence>
<keyword evidence="3" id="KW-1185">Reference proteome</keyword>
<name>A0ABV0U4C4_9TELE</name>
<organism evidence="2 3">
    <name type="scientific">Ilyodon furcidens</name>
    <name type="common">goldbreast splitfin</name>
    <dbReference type="NCBI Taxonomy" id="33524"/>
    <lineage>
        <taxon>Eukaryota</taxon>
        <taxon>Metazoa</taxon>
        <taxon>Chordata</taxon>
        <taxon>Craniata</taxon>
        <taxon>Vertebrata</taxon>
        <taxon>Euteleostomi</taxon>
        <taxon>Actinopterygii</taxon>
        <taxon>Neopterygii</taxon>
        <taxon>Teleostei</taxon>
        <taxon>Neoteleostei</taxon>
        <taxon>Acanthomorphata</taxon>
        <taxon>Ovalentaria</taxon>
        <taxon>Atherinomorphae</taxon>
        <taxon>Cyprinodontiformes</taxon>
        <taxon>Goodeidae</taxon>
        <taxon>Ilyodon</taxon>
    </lineage>
</organism>
<feature type="compositionally biased region" description="Basic and acidic residues" evidence="1">
    <location>
        <begin position="71"/>
        <end position="82"/>
    </location>
</feature>
<comment type="caution">
    <text evidence="2">The sequence shown here is derived from an EMBL/GenBank/DDBJ whole genome shotgun (WGS) entry which is preliminary data.</text>
</comment>
<reference evidence="2 3" key="1">
    <citation type="submission" date="2021-06" db="EMBL/GenBank/DDBJ databases">
        <authorList>
            <person name="Palmer J.M."/>
        </authorList>
    </citation>
    <scope>NUCLEOTIDE SEQUENCE [LARGE SCALE GENOMIC DNA]</scope>
    <source>
        <strain evidence="3">if_2019</strain>
        <tissue evidence="2">Muscle</tissue>
    </source>
</reference>
<evidence type="ECO:0000313" key="2">
    <source>
        <dbReference type="EMBL" id="MEQ2239639.1"/>
    </source>
</evidence>
<dbReference type="Proteomes" id="UP001482620">
    <property type="component" value="Unassembled WGS sequence"/>
</dbReference>
<dbReference type="EMBL" id="JAHRIQ010058325">
    <property type="protein sequence ID" value="MEQ2239639.1"/>
    <property type="molecule type" value="Genomic_DNA"/>
</dbReference>
<gene>
    <name evidence="2" type="ORF">ILYODFUR_006477</name>
</gene>
<accession>A0ABV0U4C4</accession>
<proteinExistence type="predicted"/>
<protein>
    <submittedName>
        <fullName evidence="2">Uncharacterized protein</fullName>
    </submittedName>
</protein>
<evidence type="ECO:0000313" key="3">
    <source>
        <dbReference type="Proteomes" id="UP001482620"/>
    </source>
</evidence>
<sequence length="97" mass="10988">MSECVGAPQRAHLSCNPPCGLVWVFFPPHTDLCLNIQCRPSLYLLIQASGLFDLNHFHFIVAMQTPPPPPSDRREMDLRRNPEVISPSKSNKMHSCF</sequence>
<feature type="region of interest" description="Disordered" evidence="1">
    <location>
        <begin position="65"/>
        <end position="97"/>
    </location>
</feature>